<feature type="region of interest" description="Disordered" evidence="1">
    <location>
        <begin position="523"/>
        <end position="605"/>
    </location>
</feature>
<accession>A0A8T2KSH4</accession>
<feature type="region of interest" description="Disordered" evidence="1">
    <location>
        <begin position="675"/>
        <end position="715"/>
    </location>
</feature>
<sequence>MAVMFSVVQYRAIDYSCEAAVRNRLLINLMMLPVPIQLGTDTYPHLGHLQRAYRTPWTRENLKSTWQLEVTGSVLDDLRAKMCLVDSLERFGVPVLELGEVVPSSNPASQDFVESEELLWLNSAEPPEWRDRFSPADLDSAYFSYQDLFLTEEVIISDPLNQFWSRLPAFLTLVQRLKPLTVSDPLLHHSRALVCDRHCEPYGVSGNGRAGGLEVQSFTEEFGKEPVLTEEVMMLPVGIEPAVLQKRDPVLCISGLRGFLNITPEAAEDQNSILDTLRAVAPAAELDRLECERFDKPRFDNDITQRASSPVPYKSYTEIETDLLLSPPARPVLPELFLSTGHLPAELLSPVYRPVLLSDSKRQVMERSVWNAEKQRHCVSDFLLAEPQICDHPVRAQSLPELLSLLESEKNAQDTDLFTSLQIPSTPFLQPKSSIQWPLMEGMTVENQTDPEPSVDTAEEFSPLTVLQIDELLRDSATCSAQAVDSSVSEASVQSTASVSSVPSCVQAGKVVKFIIVEEPSQKQAVLTESRADNRDIPAETTTANNCQSESTQRGVLSDTPSSKDHLNYLPENQPSQIHTDLEPPQDSPTEQKPDKSLIPSSSTASLYRSEQIKLISYSKEETVQAPKCSALKRSQRIPVSDPQEDLDPLSSFMLLRILQRSPVVQNSQHTTTVQAAVADSPQKCTRTPTAGSGLPADSEKTKKSETSSPPTEKAFSKTIYIQATESERFAYWELHASAVSYLSRVRESDPSALGGKDISSL</sequence>
<dbReference type="InterPro" id="IPR039991">
    <property type="entry name" value="SHOC1"/>
</dbReference>
<dbReference type="GO" id="GO:0003697">
    <property type="term" value="F:single-stranded DNA binding"/>
    <property type="evidence" value="ECO:0007669"/>
    <property type="project" value="TreeGrafter"/>
</dbReference>
<dbReference type="GO" id="GO:0016887">
    <property type="term" value="F:ATP hydrolysis activity"/>
    <property type="evidence" value="ECO:0007669"/>
    <property type="project" value="InterPro"/>
</dbReference>
<dbReference type="Proteomes" id="UP000752171">
    <property type="component" value="Unassembled WGS sequence"/>
</dbReference>
<dbReference type="EMBL" id="JAICCE010000022">
    <property type="protein sequence ID" value="KAG9261597.1"/>
    <property type="molecule type" value="Genomic_DNA"/>
</dbReference>
<protein>
    <submittedName>
        <fullName evidence="2">Uncharacterized protein</fullName>
    </submittedName>
</protein>
<gene>
    <name evidence="2" type="ORF">AMEX_G25175</name>
</gene>
<proteinExistence type="predicted"/>
<evidence type="ECO:0000256" key="1">
    <source>
        <dbReference type="SAM" id="MobiDB-lite"/>
    </source>
</evidence>
<reference evidence="2 3" key="1">
    <citation type="submission" date="2021-07" db="EMBL/GenBank/DDBJ databases">
        <authorList>
            <person name="Imarazene B."/>
            <person name="Zahm M."/>
            <person name="Klopp C."/>
            <person name="Cabau C."/>
            <person name="Beille S."/>
            <person name="Jouanno E."/>
            <person name="Castinel A."/>
            <person name="Lluch J."/>
            <person name="Gil L."/>
            <person name="Kuchtly C."/>
            <person name="Lopez Roques C."/>
            <person name="Donnadieu C."/>
            <person name="Parrinello H."/>
            <person name="Journot L."/>
            <person name="Du K."/>
            <person name="Schartl M."/>
            <person name="Retaux S."/>
            <person name="Guiguen Y."/>
        </authorList>
    </citation>
    <scope>NUCLEOTIDE SEQUENCE [LARGE SCALE GENOMIC DNA]</scope>
    <source>
        <strain evidence="2">Pach_M1</strain>
        <tissue evidence="2">Testis</tissue>
    </source>
</reference>
<evidence type="ECO:0000313" key="2">
    <source>
        <dbReference type="EMBL" id="KAG9261597.1"/>
    </source>
</evidence>
<dbReference type="PANTHER" id="PTHR35668">
    <property type="entry name" value="PROTEIN SHORTAGE IN CHIASMATA 1 ORTHOLOG"/>
    <property type="match status" value="1"/>
</dbReference>
<dbReference type="Pfam" id="PF17825">
    <property type="entry name" value="DUF5587"/>
    <property type="match status" value="1"/>
</dbReference>
<dbReference type="GO" id="GO:0000712">
    <property type="term" value="P:resolution of meiotic recombination intermediates"/>
    <property type="evidence" value="ECO:0007669"/>
    <property type="project" value="InterPro"/>
</dbReference>
<feature type="compositionally biased region" description="Polar residues" evidence="1">
    <location>
        <begin position="540"/>
        <end position="561"/>
    </location>
</feature>
<comment type="caution">
    <text evidence="2">The sequence shown here is derived from an EMBL/GenBank/DDBJ whole genome shotgun (WGS) entry which is preliminary data.</text>
</comment>
<dbReference type="GO" id="GO:0000794">
    <property type="term" value="C:condensed nuclear chromosome"/>
    <property type="evidence" value="ECO:0007669"/>
    <property type="project" value="InterPro"/>
</dbReference>
<dbReference type="PANTHER" id="PTHR35668:SF1">
    <property type="entry name" value="PROTEIN SHORTAGE IN CHIASMATA 1 ORTHOLOG"/>
    <property type="match status" value="1"/>
</dbReference>
<organism evidence="2 3">
    <name type="scientific">Astyanax mexicanus</name>
    <name type="common">Blind cave fish</name>
    <name type="synonym">Astyanax fasciatus mexicanus</name>
    <dbReference type="NCBI Taxonomy" id="7994"/>
    <lineage>
        <taxon>Eukaryota</taxon>
        <taxon>Metazoa</taxon>
        <taxon>Chordata</taxon>
        <taxon>Craniata</taxon>
        <taxon>Vertebrata</taxon>
        <taxon>Euteleostomi</taxon>
        <taxon>Actinopterygii</taxon>
        <taxon>Neopterygii</taxon>
        <taxon>Teleostei</taxon>
        <taxon>Ostariophysi</taxon>
        <taxon>Characiformes</taxon>
        <taxon>Characoidei</taxon>
        <taxon>Acestrorhamphidae</taxon>
        <taxon>Acestrorhamphinae</taxon>
        <taxon>Astyanax</taxon>
    </lineage>
</organism>
<dbReference type="AlphaFoldDB" id="A0A8T2KSH4"/>
<evidence type="ECO:0000313" key="3">
    <source>
        <dbReference type="Proteomes" id="UP000752171"/>
    </source>
</evidence>
<name>A0A8T2KSH4_ASTMX</name>
<feature type="non-terminal residue" evidence="2">
    <location>
        <position position="1"/>
    </location>
</feature>